<dbReference type="Proteomes" id="UP000033058">
    <property type="component" value="Chromosome"/>
</dbReference>
<accession>A0A0E3LFG6</accession>
<dbReference type="GO" id="GO:0004222">
    <property type="term" value="F:metalloendopeptidase activity"/>
    <property type="evidence" value="ECO:0007669"/>
    <property type="project" value="TreeGrafter"/>
</dbReference>
<proteinExistence type="predicted"/>
<dbReference type="AlphaFoldDB" id="A0A0E3LFG6"/>
<dbReference type="RefSeq" id="WP_011034792.1">
    <property type="nucleotide sequence ID" value="NZ_CP009509.1"/>
</dbReference>
<reference evidence="2 3" key="1">
    <citation type="submission" date="2014-07" db="EMBL/GenBank/DDBJ databases">
        <title>Methanogenic archaea and the global carbon cycle.</title>
        <authorList>
            <person name="Henriksen J.R."/>
            <person name="Luke J."/>
            <person name="Reinhart S."/>
            <person name="Benedict M.N."/>
            <person name="Youngblut N.D."/>
            <person name="Metcalf M.E."/>
            <person name="Whitaker R.J."/>
            <person name="Metcalf W.W."/>
        </authorList>
    </citation>
    <scope>NUCLEOTIDE SEQUENCE [LARGE SCALE GENOMIC DNA]</scope>
    <source>
        <strain evidence="2 3">WWM610</strain>
    </source>
</reference>
<evidence type="ECO:0000313" key="3">
    <source>
        <dbReference type="Proteomes" id="UP000033058"/>
    </source>
</evidence>
<dbReference type="PATRIC" id="fig|1434117.4.peg.2223"/>
<sequence length="201" mass="22832">MKQWPLNPKLTEETASEEIILEKTVSGRIPQKGETGSFWEDRGDRYHCGVDLYAPVNTEVVSVEGGIVAETGLMTSPEILPYWNPTYYVIIEHDKGLFCKYGELAGFTVKKGDEIEPGSLIGRVGMVLNSARIDNSCPLYIQKLKNRNPSMLHFEVWENEPITVHRKYLGGNWFAEEMPENLRNPSGYLKAKRIFYTEITG</sequence>
<dbReference type="HOGENOM" id="CLU_1387610_0_0_2"/>
<dbReference type="InterPro" id="IPR050570">
    <property type="entry name" value="Cell_wall_metabolism_enzyme"/>
</dbReference>
<gene>
    <name evidence="2" type="ORF">MSMAW_1745</name>
</gene>
<dbReference type="EMBL" id="CP009509">
    <property type="protein sequence ID" value="AKB40736.1"/>
    <property type="molecule type" value="Genomic_DNA"/>
</dbReference>
<dbReference type="SUPFAM" id="SSF51261">
    <property type="entry name" value="Duplicated hybrid motif"/>
    <property type="match status" value="1"/>
</dbReference>
<evidence type="ECO:0000259" key="1">
    <source>
        <dbReference type="Pfam" id="PF01551"/>
    </source>
</evidence>
<dbReference type="PANTHER" id="PTHR21666">
    <property type="entry name" value="PEPTIDASE-RELATED"/>
    <property type="match status" value="1"/>
</dbReference>
<protein>
    <recommendedName>
        <fullName evidence="1">M23ase beta-sheet core domain-containing protein</fullName>
    </recommendedName>
</protein>
<dbReference type="CDD" id="cd12797">
    <property type="entry name" value="M23_peptidase"/>
    <property type="match status" value="1"/>
</dbReference>
<dbReference type="Pfam" id="PF01551">
    <property type="entry name" value="Peptidase_M23"/>
    <property type="match status" value="1"/>
</dbReference>
<organism evidence="2 3">
    <name type="scientific">Methanosarcina mazei WWM610</name>
    <dbReference type="NCBI Taxonomy" id="1434117"/>
    <lineage>
        <taxon>Archaea</taxon>
        <taxon>Methanobacteriati</taxon>
        <taxon>Methanobacteriota</taxon>
        <taxon>Stenosarchaea group</taxon>
        <taxon>Methanomicrobia</taxon>
        <taxon>Methanosarcinales</taxon>
        <taxon>Methanosarcinaceae</taxon>
        <taxon>Methanosarcina</taxon>
    </lineage>
</organism>
<dbReference type="InterPro" id="IPR016047">
    <property type="entry name" value="M23ase_b-sheet_dom"/>
</dbReference>
<evidence type="ECO:0000313" key="2">
    <source>
        <dbReference type="EMBL" id="AKB40736.1"/>
    </source>
</evidence>
<dbReference type="GeneID" id="24851457"/>
<feature type="domain" description="M23ase beta-sheet core" evidence="1">
    <location>
        <begin position="46"/>
        <end position="159"/>
    </location>
</feature>
<dbReference type="PANTHER" id="PTHR21666:SF270">
    <property type="entry name" value="MUREIN HYDROLASE ACTIVATOR ENVC"/>
    <property type="match status" value="1"/>
</dbReference>
<dbReference type="Gene3D" id="2.70.70.10">
    <property type="entry name" value="Glucose Permease (Domain IIA)"/>
    <property type="match status" value="1"/>
</dbReference>
<dbReference type="SMR" id="A0A0E3LFG6"/>
<dbReference type="InterPro" id="IPR011055">
    <property type="entry name" value="Dup_hybrid_motif"/>
</dbReference>
<name>A0A0E3LFG6_METMZ</name>